<organism evidence="3 4">
    <name type="scientific">Halovenus carboxidivorans</name>
    <dbReference type="NCBI Taxonomy" id="2692199"/>
    <lineage>
        <taxon>Archaea</taxon>
        <taxon>Methanobacteriati</taxon>
        <taxon>Methanobacteriota</taxon>
        <taxon>Stenosarchaea group</taxon>
        <taxon>Halobacteria</taxon>
        <taxon>Halobacteriales</taxon>
        <taxon>Haloarculaceae</taxon>
        <taxon>Halovenus</taxon>
    </lineage>
</organism>
<dbReference type="InterPro" id="IPR029052">
    <property type="entry name" value="Metallo-depent_PP-like"/>
</dbReference>
<evidence type="ECO:0000259" key="2">
    <source>
        <dbReference type="Pfam" id="PF12850"/>
    </source>
</evidence>
<name>A0A6B0T8V1_9EURY</name>
<reference evidence="3 4" key="1">
    <citation type="submission" date="2019-12" db="EMBL/GenBank/DDBJ databases">
        <title>Isolation and characterization of three novel carbon monoxide-oxidizing members of Halobacteria from salione crusts and soils.</title>
        <authorList>
            <person name="Myers M.R."/>
            <person name="King G.M."/>
        </authorList>
    </citation>
    <scope>NUCLEOTIDE SEQUENCE [LARGE SCALE GENOMIC DNA]</scope>
    <source>
        <strain evidence="3 4">WSH3</strain>
    </source>
</reference>
<dbReference type="Proteomes" id="UP000466535">
    <property type="component" value="Unassembled WGS sequence"/>
</dbReference>
<comment type="cofactor">
    <cofactor evidence="1">
        <name>a divalent metal cation</name>
        <dbReference type="ChEBI" id="CHEBI:60240"/>
    </cofactor>
</comment>
<keyword evidence="1" id="KW-0479">Metal-binding</keyword>
<feature type="domain" description="Calcineurin-like phosphoesterase" evidence="2">
    <location>
        <begin position="1"/>
        <end position="152"/>
    </location>
</feature>
<evidence type="ECO:0000313" key="3">
    <source>
        <dbReference type="EMBL" id="MXR52003.1"/>
    </source>
</evidence>
<dbReference type="AlphaFoldDB" id="A0A6B0T8V1"/>
<dbReference type="PANTHER" id="PTHR11124">
    <property type="entry name" value="VACUOLAR SORTING PROTEIN VPS29"/>
    <property type="match status" value="1"/>
</dbReference>
<proteinExistence type="inferred from homology"/>
<dbReference type="OrthoDB" id="9959at2157"/>
<dbReference type="EMBL" id="WUUT01000003">
    <property type="protein sequence ID" value="MXR52003.1"/>
    <property type="molecule type" value="Genomic_DNA"/>
</dbReference>
<comment type="caution">
    <text evidence="3">The sequence shown here is derived from an EMBL/GenBank/DDBJ whole genome shotgun (WGS) entry which is preliminary data.</text>
</comment>
<dbReference type="GO" id="GO:0016787">
    <property type="term" value="F:hydrolase activity"/>
    <property type="evidence" value="ECO:0007669"/>
    <property type="project" value="UniProtKB-UniRule"/>
</dbReference>
<keyword evidence="4" id="KW-1185">Reference proteome</keyword>
<dbReference type="Pfam" id="PF12850">
    <property type="entry name" value="Metallophos_2"/>
    <property type="match status" value="1"/>
</dbReference>
<dbReference type="SUPFAM" id="SSF56300">
    <property type="entry name" value="Metallo-dependent phosphatases"/>
    <property type="match status" value="1"/>
</dbReference>
<sequence>MEIAIVSDTHIPSREQTIPEQFRERIADADHVIHAGDFDSKGALAEIQDLAPALTAVAGNMDPQIGLPEVATVELGGVEFVVTHGTGSPRGYERRVANAVRKHADSEQAVGVAGHTHELLDTTHDGIRLLNPGSLTGARPASEATMLAAAAEDGSLSVTVREA</sequence>
<dbReference type="RefSeq" id="WP_159764124.1">
    <property type="nucleotide sequence ID" value="NZ_WUUT01000003.1"/>
</dbReference>
<evidence type="ECO:0000256" key="1">
    <source>
        <dbReference type="RuleBase" id="RU362039"/>
    </source>
</evidence>
<gene>
    <name evidence="3" type="ORF">GRX03_10380</name>
</gene>
<dbReference type="GO" id="GO:0046872">
    <property type="term" value="F:metal ion binding"/>
    <property type="evidence" value="ECO:0007669"/>
    <property type="project" value="UniProtKB-KW"/>
</dbReference>
<comment type="similarity">
    <text evidence="1">Belongs to the metallophosphoesterase superfamily. YfcE family.</text>
</comment>
<evidence type="ECO:0000313" key="4">
    <source>
        <dbReference type="Proteomes" id="UP000466535"/>
    </source>
</evidence>
<dbReference type="NCBIfam" id="TIGR00040">
    <property type="entry name" value="yfcE"/>
    <property type="match status" value="1"/>
</dbReference>
<dbReference type="InterPro" id="IPR000979">
    <property type="entry name" value="Phosphodiesterase_MJ0936/Vps29"/>
</dbReference>
<dbReference type="InterPro" id="IPR024654">
    <property type="entry name" value="Calcineurin-like_PHP_lpxH"/>
</dbReference>
<dbReference type="Gene3D" id="3.60.21.10">
    <property type="match status" value="1"/>
</dbReference>
<dbReference type="EC" id="3.1.4.-" evidence="1"/>
<accession>A0A6B0T8V1</accession>
<protein>
    <recommendedName>
        <fullName evidence="1">Phosphoesterase</fullName>
        <ecNumber evidence="1">3.1.4.-</ecNumber>
    </recommendedName>
</protein>